<sequence>MRYKMSSTTHFNSVRSTVVLLIKLAISEESVSTMIGGIVGQNDVALPISEYPTQAAQLELVGPGCVGVQFPDILTWALQFPFGVMWNFSTWALVEITNSDVSPTESTYFYVSAFLCKCCNFSFLVNRRKLIEIGDKIRRIQNLQGDWVEGRGCEKRG</sequence>
<protein>
    <submittedName>
        <fullName evidence="2">Uncharacterized protein LOC111010535</fullName>
    </submittedName>
</protein>
<dbReference type="RefSeq" id="XP_022139689.1">
    <property type="nucleotide sequence ID" value="XM_022283997.1"/>
</dbReference>
<evidence type="ECO:0000313" key="2">
    <source>
        <dbReference type="RefSeq" id="XP_022139689.1"/>
    </source>
</evidence>
<organism evidence="1 2">
    <name type="scientific">Momordica charantia</name>
    <name type="common">Bitter gourd</name>
    <name type="synonym">Balsam pear</name>
    <dbReference type="NCBI Taxonomy" id="3673"/>
    <lineage>
        <taxon>Eukaryota</taxon>
        <taxon>Viridiplantae</taxon>
        <taxon>Streptophyta</taxon>
        <taxon>Embryophyta</taxon>
        <taxon>Tracheophyta</taxon>
        <taxon>Spermatophyta</taxon>
        <taxon>Magnoliopsida</taxon>
        <taxon>eudicotyledons</taxon>
        <taxon>Gunneridae</taxon>
        <taxon>Pentapetalae</taxon>
        <taxon>rosids</taxon>
        <taxon>fabids</taxon>
        <taxon>Cucurbitales</taxon>
        <taxon>Cucurbitaceae</taxon>
        <taxon>Momordiceae</taxon>
        <taxon>Momordica</taxon>
    </lineage>
</organism>
<gene>
    <name evidence="2" type="primary">LOC111010535</name>
</gene>
<dbReference type="KEGG" id="mcha:111010535"/>
<accession>A0A6J1CDQ7</accession>
<reference evidence="2" key="1">
    <citation type="submission" date="2025-08" db="UniProtKB">
        <authorList>
            <consortium name="RefSeq"/>
        </authorList>
    </citation>
    <scope>IDENTIFICATION</scope>
    <source>
        <strain evidence="2">OHB3-1</strain>
    </source>
</reference>
<proteinExistence type="predicted"/>
<evidence type="ECO:0000313" key="1">
    <source>
        <dbReference type="Proteomes" id="UP000504603"/>
    </source>
</evidence>
<dbReference type="AlphaFoldDB" id="A0A6J1CDQ7"/>
<name>A0A6J1CDQ7_MOMCH</name>
<keyword evidence="1" id="KW-1185">Reference proteome</keyword>
<dbReference type="Proteomes" id="UP000504603">
    <property type="component" value="Unplaced"/>
</dbReference>
<dbReference type="GeneID" id="111010535"/>